<proteinExistence type="predicted"/>
<name>A0A0H4I236_9GAMM</name>
<organism evidence="4 5">
    <name type="scientific">Marinobacter psychrophilus</name>
    <dbReference type="NCBI Taxonomy" id="330734"/>
    <lineage>
        <taxon>Bacteria</taxon>
        <taxon>Pseudomonadati</taxon>
        <taxon>Pseudomonadota</taxon>
        <taxon>Gammaproteobacteria</taxon>
        <taxon>Pseudomonadales</taxon>
        <taxon>Marinobacteraceae</taxon>
        <taxon>Marinobacter</taxon>
    </lineage>
</organism>
<gene>
    <name evidence="4" type="ORF">ABA45_03875</name>
</gene>
<reference evidence="4 5" key="1">
    <citation type="submission" date="2015-05" db="EMBL/GenBank/DDBJ databases">
        <title>Complete genome of Marinobacter psychrophilus strain 20041T isolated from sea-ice of the Canadian Basin.</title>
        <authorList>
            <person name="Song L."/>
            <person name="Ren L."/>
            <person name="Yu Y."/>
            <person name="Wang X."/>
        </authorList>
    </citation>
    <scope>NUCLEOTIDE SEQUENCE [LARGE SCALE GENOMIC DNA]</scope>
    <source>
        <strain evidence="4 5">20041</strain>
    </source>
</reference>
<evidence type="ECO:0000313" key="5">
    <source>
        <dbReference type="Proteomes" id="UP000036406"/>
    </source>
</evidence>
<accession>A0A0H4I236</accession>
<dbReference type="EMBL" id="CP011494">
    <property type="protein sequence ID" value="AKO51670.1"/>
    <property type="molecule type" value="Genomic_DNA"/>
</dbReference>
<feature type="compositionally biased region" description="Polar residues" evidence="1">
    <location>
        <begin position="50"/>
        <end position="64"/>
    </location>
</feature>
<dbReference type="STRING" id="330734.ABA45_03875"/>
<feature type="signal peptide" evidence="2">
    <location>
        <begin position="1"/>
        <end position="21"/>
    </location>
</feature>
<dbReference type="KEGG" id="mpq:ABA45_03875"/>
<evidence type="ECO:0000256" key="1">
    <source>
        <dbReference type="SAM" id="MobiDB-lite"/>
    </source>
</evidence>
<dbReference type="Pfam" id="PF13511">
    <property type="entry name" value="DUF4124"/>
    <property type="match status" value="1"/>
</dbReference>
<keyword evidence="5" id="KW-1185">Reference proteome</keyword>
<evidence type="ECO:0000259" key="3">
    <source>
        <dbReference type="Pfam" id="PF13511"/>
    </source>
</evidence>
<dbReference type="Proteomes" id="UP000036406">
    <property type="component" value="Chromosome"/>
</dbReference>
<dbReference type="AlphaFoldDB" id="A0A0H4I236"/>
<dbReference type="InterPro" id="IPR025392">
    <property type="entry name" value="DUF4124"/>
</dbReference>
<sequence>MTIQLKTMALLLAMVPAVANATVVYKWTDADGVTHFGDRQPTGTQAEQISVRSGQSNLVNSNSSAQQQLNELEQRQRAASEESLAVDAAATRQAQRKTNCDAAQQNLEIISTNPRIRITENGEQRFLTPDEVSQQKQTYENIVEQNCGAEQAP</sequence>
<feature type="region of interest" description="Disordered" evidence="1">
    <location>
        <begin position="50"/>
        <end position="90"/>
    </location>
</feature>
<feature type="chain" id="PRO_5005206000" description="DUF4124 domain-containing protein" evidence="2">
    <location>
        <begin position="22"/>
        <end position="153"/>
    </location>
</feature>
<dbReference type="PATRIC" id="fig|330734.3.peg.836"/>
<dbReference type="RefSeq" id="WP_048384399.1">
    <property type="nucleotide sequence ID" value="NZ_CP011494.1"/>
</dbReference>
<keyword evidence="2" id="KW-0732">Signal</keyword>
<evidence type="ECO:0000256" key="2">
    <source>
        <dbReference type="SAM" id="SignalP"/>
    </source>
</evidence>
<protein>
    <recommendedName>
        <fullName evidence="3">DUF4124 domain-containing protein</fullName>
    </recommendedName>
</protein>
<feature type="domain" description="DUF4124" evidence="3">
    <location>
        <begin position="11"/>
        <end position="54"/>
    </location>
</feature>
<evidence type="ECO:0000313" key="4">
    <source>
        <dbReference type="EMBL" id="AKO51670.1"/>
    </source>
</evidence>